<protein>
    <recommendedName>
        <fullName evidence="3">YmaF family</fullName>
    </recommendedName>
</protein>
<gene>
    <name evidence="1" type="ordered locus">Desaci_1342</name>
</gene>
<dbReference type="STRING" id="646529.Desaci_1342"/>
<name>I4D3J4_DESAJ</name>
<dbReference type="eggNOG" id="ENOG5033BCS">
    <property type="taxonomic scope" value="Bacteria"/>
</dbReference>
<dbReference type="Proteomes" id="UP000002892">
    <property type="component" value="Chromosome"/>
</dbReference>
<dbReference type="HOGENOM" id="CLU_137811_2_0_9"/>
<dbReference type="EMBL" id="CP003639">
    <property type="protein sequence ID" value="AFM40368.1"/>
    <property type="molecule type" value="Genomic_DNA"/>
</dbReference>
<sequence>MYTSDYHVHSYNSRTSLTNGHIHCMDGITGNGIPYSSSHVHYYCGVTTFDDGHVHYYRGATGPEIYLPGGGHTHAYSGCTTHDFAHAHAYSGQTSNADFPHLFNKAYK</sequence>
<reference evidence="1 2" key="1">
    <citation type="journal article" date="2012" name="J. Bacteriol.">
        <title>Complete genome sequences of Desulfosporosinus orientis DSM765T, Desulfosporosinus youngiae DSM17734T, Desulfosporosinus meridiei DSM13257T, and Desulfosporosinus acidiphilus DSM22704T.</title>
        <authorList>
            <person name="Pester M."/>
            <person name="Brambilla E."/>
            <person name="Alazard D."/>
            <person name="Rattei T."/>
            <person name="Weinmaier T."/>
            <person name="Han J."/>
            <person name="Lucas S."/>
            <person name="Lapidus A."/>
            <person name="Cheng J.F."/>
            <person name="Goodwin L."/>
            <person name="Pitluck S."/>
            <person name="Peters L."/>
            <person name="Ovchinnikova G."/>
            <person name="Teshima H."/>
            <person name="Detter J.C."/>
            <person name="Han C.S."/>
            <person name="Tapia R."/>
            <person name="Land M.L."/>
            <person name="Hauser L."/>
            <person name="Kyrpides N.C."/>
            <person name="Ivanova N.N."/>
            <person name="Pagani I."/>
            <person name="Huntmann M."/>
            <person name="Wei C.L."/>
            <person name="Davenport K.W."/>
            <person name="Daligault H."/>
            <person name="Chain P.S."/>
            <person name="Chen A."/>
            <person name="Mavromatis K."/>
            <person name="Markowitz V."/>
            <person name="Szeto E."/>
            <person name="Mikhailova N."/>
            <person name="Pati A."/>
            <person name="Wagner M."/>
            <person name="Woyke T."/>
            <person name="Ollivier B."/>
            <person name="Klenk H.P."/>
            <person name="Spring S."/>
            <person name="Loy A."/>
        </authorList>
    </citation>
    <scope>NUCLEOTIDE SEQUENCE [LARGE SCALE GENOMIC DNA]</scope>
    <source>
        <strain evidence="2">DSM 22704 / JCM 16185 / SJ4</strain>
    </source>
</reference>
<dbReference type="OrthoDB" id="1682334at2"/>
<dbReference type="InterPro" id="IPR024307">
    <property type="entry name" value="YmaF"/>
</dbReference>
<organism evidence="1 2">
    <name type="scientific">Desulfosporosinus acidiphilus (strain DSM 22704 / JCM 16185 / SJ4)</name>
    <dbReference type="NCBI Taxonomy" id="646529"/>
    <lineage>
        <taxon>Bacteria</taxon>
        <taxon>Bacillati</taxon>
        <taxon>Bacillota</taxon>
        <taxon>Clostridia</taxon>
        <taxon>Eubacteriales</taxon>
        <taxon>Desulfitobacteriaceae</taxon>
        <taxon>Desulfosporosinus</taxon>
    </lineage>
</organism>
<evidence type="ECO:0000313" key="2">
    <source>
        <dbReference type="Proteomes" id="UP000002892"/>
    </source>
</evidence>
<dbReference type="Pfam" id="PF12788">
    <property type="entry name" value="YmaF"/>
    <property type="match status" value="1"/>
</dbReference>
<accession>I4D3J4</accession>
<proteinExistence type="predicted"/>
<dbReference type="KEGG" id="dai:Desaci_1342"/>
<evidence type="ECO:0000313" key="1">
    <source>
        <dbReference type="EMBL" id="AFM40368.1"/>
    </source>
</evidence>
<dbReference type="AlphaFoldDB" id="I4D3J4"/>
<dbReference type="RefSeq" id="WP_014826375.1">
    <property type="nucleotide sequence ID" value="NC_018068.1"/>
</dbReference>
<evidence type="ECO:0008006" key="3">
    <source>
        <dbReference type="Google" id="ProtNLM"/>
    </source>
</evidence>
<keyword evidence="2" id="KW-1185">Reference proteome</keyword>